<organism evidence="2 3">
    <name type="scientific">Roseinatronobacter ekhonensis</name>
    <dbReference type="NCBI Taxonomy" id="254356"/>
    <lineage>
        <taxon>Bacteria</taxon>
        <taxon>Pseudomonadati</taxon>
        <taxon>Pseudomonadota</taxon>
        <taxon>Alphaproteobacteria</taxon>
        <taxon>Rhodobacterales</taxon>
        <taxon>Paracoccaceae</taxon>
        <taxon>Roseinatronobacter</taxon>
    </lineage>
</organism>
<protein>
    <submittedName>
        <fullName evidence="2">Uncharacterized protein</fullName>
    </submittedName>
</protein>
<evidence type="ECO:0000256" key="1">
    <source>
        <dbReference type="SAM" id="Phobius"/>
    </source>
</evidence>
<sequence length="169" mass="18287">MNAVLALAAQIGVPLIKQVLSGRIGAPNADLAGDVVEAIARRAGVGVGELPDLIDRDQPRAVDALRATEAAMPEMLALYAQGLEGQFALLQAEQKGHWLGWAWRPAMMWLLAFLWLWQLVILHVANAIWKVALPPADSTTLLGLTSVYMALYMGGHTLKDAMRVVRGRA</sequence>
<evidence type="ECO:0000313" key="3">
    <source>
        <dbReference type="Proteomes" id="UP000272908"/>
    </source>
</evidence>
<reference evidence="3" key="1">
    <citation type="submission" date="2018-08" db="EMBL/GenBank/DDBJ databases">
        <authorList>
            <person name="Rodrigo-Torres L."/>
            <person name="Arahal R. D."/>
            <person name="Lucena T."/>
        </authorList>
    </citation>
    <scope>NUCLEOTIDE SEQUENCE [LARGE SCALE GENOMIC DNA]</scope>
    <source>
        <strain evidence="3">CECT 7235</strain>
    </source>
</reference>
<feature type="transmembrane region" description="Helical" evidence="1">
    <location>
        <begin position="108"/>
        <end position="129"/>
    </location>
</feature>
<keyword evidence="1" id="KW-0472">Membrane</keyword>
<dbReference type="OrthoDB" id="7840363at2"/>
<keyword evidence="3" id="KW-1185">Reference proteome</keyword>
<evidence type="ECO:0000313" key="2">
    <source>
        <dbReference type="EMBL" id="SUZ33955.1"/>
    </source>
</evidence>
<name>A0A3B0MDK1_9RHOB</name>
<accession>A0A3B0MDK1</accession>
<dbReference type="EMBL" id="UIHC01000097">
    <property type="protein sequence ID" value="SUZ33955.1"/>
    <property type="molecule type" value="Genomic_DNA"/>
</dbReference>
<dbReference type="RefSeq" id="WP_121097326.1">
    <property type="nucleotide sequence ID" value="NZ_UIHC01000097.1"/>
</dbReference>
<keyword evidence="1" id="KW-0812">Transmembrane</keyword>
<dbReference type="AlphaFoldDB" id="A0A3B0MDK1"/>
<keyword evidence="1" id="KW-1133">Transmembrane helix</keyword>
<gene>
    <name evidence="2" type="ORF">ROE7235_03736</name>
</gene>
<proteinExistence type="predicted"/>
<feature type="transmembrane region" description="Helical" evidence="1">
    <location>
        <begin position="141"/>
        <end position="158"/>
    </location>
</feature>
<dbReference type="Proteomes" id="UP000272908">
    <property type="component" value="Unassembled WGS sequence"/>
</dbReference>